<keyword evidence="1" id="KW-0812">Transmembrane</keyword>
<protein>
    <recommendedName>
        <fullName evidence="4">DUF998 domain-containing protein</fullName>
    </recommendedName>
</protein>
<name>A0ABU9W744_9MICO</name>
<comment type="caution">
    <text evidence="2">The sequence shown here is derived from an EMBL/GenBank/DDBJ whole genome shotgun (WGS) entry which is preliminary data.</text>
</comment>
<feature type="transmembrane region" description="Helical" evidence="1">
    <location>
        <begin position="214"/>
        <end position="232"/>
    </location>
</feature>
<dbReference type="Proteomes" id="UP001425155">
    <property type="component" value="Unassembled WGS sequence"/>
</dbReference>
<feature type="transmembrane region" description="Helical" evidence="1">
    <location>
        <begin position="27"/>
        <end position="49"/>
    </location>
</feature>
<gene>
    <name evidence="2" type="ORF">WJX64_14730</name>
</gene>
<keyword evidence="3" id="KW-1185">Reference proteome</keyword>
<keyword evidence="1" id="KW-0472">Membrane</keyword>
<dbReference type="EMBL" id="JBCLVG010000003">
    <property type="protein sequence ID" value="MEN1947810.1"/>
    <property type="molecule type" value="Genomic_DNA"/>
</dbReference>
<proteinExistence type="predicted"/>
<reference evidence="2 3" key="1">
    <citation type="submission" date="2024-03" db="EMBL/GenBank/DDBJ databases">
        <title>YIM 134122 draft genome.</title>
        <authorList>
            <person name="Zuo S."/>
            <person name="Xiong L."/>
        </authorList>
    </citation>
    <scope>NUCLEOTIDE SEQUENCE [LARGE SCALE GENOMIC DNA]</scope>
    <source>
        <strain evidence="2 3">YIM 134122</strain>
    </source>
</reference>
<feature type="transmembrane region" description="Helical" evidence="1">
    <location>
        <begin position="81"/>
        <end position="101"/>
    </location>
</feature>
<feature type="transmembrane region" description="Helical" evidence="1">
    <location>
        <begin position="181"/>
        <end position="202"/>
    </location>
</feature>
<keyword evidence="1" id="KW-1133">Transmembrane helix</keyword>
<organism evidence="2 3">
    <name type="scientific">Leifsonia stereocauli</name>
    <dbReference type="NCBI Taxonomy" id="3134136"/>
    <lineage>
        <taxon>Bacteria</taxon>
        <taxon>Bacillati</taxon>
        <taxon>Actinomycetota</taxon>
        <taxon>Actinomycetes</taxon>
        <taxon>Micrococcales</taxon>
        <taxon>Microbacteriaceae</taxon>
        <taxon>Leifsonia</taxon>
    </lineage>
</organism>
<sequence length="245" mass="24715">MAAPDPAGSAGSATAVIPQRSASRAPWAPTAILLVVAGTALILAASIRWQPCVVDLDSLACVEAQDHLRDYGIVSAPFEPILGAVVLAALASFVMTGFWLLWASWAAASRTALVACLVAAASGAVIGTGQLLAALTDATLGVLGWVPASVLGLIALLAPVVASIVLLLLSPPHRGRLAWGVLALGLVLGSQIAEFVILSNLFLASHDSPIGTGYLPGAVLVIAGCLFGIAAIERARTAVVNPPPS</sequence>
<accession>A0ABU9W744</accession>
<evidence type="ECO:0000256" key="1">
    <source>
        <dbReference type="SAM" id="Phobius"/>
    </source>
</evidence>
<feature type="transmembrane region" description="Helical" evidence="1">
    <location>
        <begin position="113"/>
        <end position="133"/>
    </location>
</feature>
<evidence type="ECO:0000313" key="2">
    <source>
        <dbReference type="EMBL" id="MEN1947810.1"/>
    </source>
</evidence>
<feature type="transmembrane region" description="Helical" evidence="1">
    <location>
        <begin position="145"/>
        <end position="169"/>
    </location>
</feature>
<dbReference type="RefSeq" id="WP_342115431.1">
    <property type="nucleotide sequence ID" value="NZ_JBCAUN010000003.1"/>
</dbReference>
<evidence type="ECO:0008006" key="4">
    <source>
        <dbReference type="Google" id="ProtNLM"/>
    </source>
</evidence>
<evidence type="ECO:0000313" key="3">
    <source>
        <dbReference type="Proteomes" id="UP001425155"/>
    </source>
</evidence>